<proteinExistence type="inferred from homology"/>
<gene>
    <name evidence="2" type="ORF">MSVAZ_1691</name>
</gene>
<evidence type="ECO:0000256" key="1">
    <source>
        <dbReference type="ARBA" id="ARBA00005437"/>
    </source>
</evidence>
<dbReference type="EMBL" id="CP009520">
    <property type="protein sequence ID" value="AKB43960.1"/>
    <property type="molecule type" value="Genomic_DNA"/>
</dbReference>
<evidence type="ECO:0000313" key="2">
    <source>
        <dbReference type="EMBL" id="AKB43960.1"/>
    </source>
</evidence>
<dbReference type="PANTHER" id="PTHR31087">
    <property type="match status" value="1"/>
</dbReference>
<dbReference type="InterPro" id="IPR038595">
    <property type="entry name" value="LOR_sf"/>
</dbReference>
<sequence length="171" mass="19530">MGGLRGRGEESIQRYKMHEKLVSIGDDYWIENEAGEREFYVDGKALRLRNTLIIKDVQGNEVYKLQEKLLRIKDTMDLQDADGKTVATIKKALISPLRDRWKVEVADGPEMEVQGNILDHEYKIEAGREKVAEVSKRWFRVRDTYGVEIEPGQDSALILAIAAALDQMAHD</sequence>
<dbReference type="PATRIC" id="fig|1434123.4.peg.2047"/>
<evidence type="ECO:0008006" key="4">
    <source>
        <dbReference type="Google" id="ProtNLM"/>
    </source>
</evidence>
<dbReference type="HOGENOM" id="CLU_108507_1_0_2"/>
<dbReference type="InterPro" id="IPR007612">
    <property type="entry name" value="LOR"/>
</dbReference>
<reference evidence="2 3" key="1">
    <citation type="submission" date="2014-07" db="EMBL/GenBank/DDBJ databases">
        <title>Methanogenic archaea and the global carbon cycle.</title>
        <authorList>
            <person name="Henriksen J.R."/>
            <person name="Luke J."/>
            <person name="Reinhart S."/>
            <person name="Benedict M.N."/>
            <person name="Youngblut N.D."/>
            <person name="Metcalf M.E."/>
            <person name="Whitaker R.J."/>
            <person name="Metcalf W.W."/>
        </authorList>
    </citation>
    <scope>NUCLEOTIDE SEQUENCE [LARGE SCALE GENOMIC DNA]</scope>
    <source>
        <strain evidence="2 3">Z-761</strain>
    </source>
</reference>
<dbReference type="Gene3D" id="2.40.160.200">
    <property type="entry name" value="LURP1-related"/>
    <property type="match status" value="1"/>
</dbReference>
<dbReference type="STRING" id="1434123.MSVAZ_1691"/>
<accession>A0A0E3Q627</accession>
<comment type="similarity">
    <text evidence="1">Belongs to the LOR family.</text>
</comment>
<dbReference type="Proteomes" id="UP000033096">
    <property type="component" value="Chromosome"/>
</dbReference>
<dbReference type="KEGG" id="mvc:MSVAZ_1691"/>
<dbReference type="Pfam" id="PF04525">
    <property type="entry name" value="LOR"/>
    <property type="match status" value="1"/>
</dbReference>
<dbReference type="SUPFAM" id="SSF54518">
    <property type="entry name" value="Tubby C-terminal domain-like"/>
    <property type="match status" value="1"/>
</dbReference>
<keyword evidence="3" id="KW-1185">Reference proteome</keyword>
<dbReference type="PANTHER" id="PTHR31087:SF161">
    <property type="entry name" value="TUBBY C 2 FAMILY PROTEIN"/>
    <property type="match status" value="1"/>
</dbReference>
<dbReference type="InterPro" id="IPR025659">
    <property type="entry name" value="Tubby-like_C"/>
</dbReference>
<evidence type="ECO:0000313" key="3">
    <source>
        <dbReference type="Proteomes" id="UP000033096"/>
    </source>
</evidence>
<protein>
    <recommendedName>
        <fullName evidence="4">LURP-one-related family protein</fullName>
    </recommendedName>
</protein>
<name>A0A0E3Q627_9EURY</name>
<dbReference type="AlphaFoldDB" id="A0A0E3Q627"/>
<organism evidence="2 3">
    <name type="scientific">Methanosarcina vacuolata Z-761</name>
    <dbReference type="NCBI Taxonomy" id="1434123"/>
    <lineage>
        <taxon>Archaea</taxon>
        <taxon>Methanobacteriati</taxon>
        <taxon>Methanobacteriota</taxon>
        <taxon>Stenosarchaea group</taxon>
        <taxon>Methanomicrobia</taxon>
        <taxon>Methanosarcinales</taxon>
        <taxon>Methanosarcinaceae</taxon>
        <taxon>Methanosarcina</taxon>
    </lineage>
</organism>